<keyword evidence="4" id="KW-1185">Reference proteome</keyword>
<accession>A0AAD9WB17</accession>
<gene>
    <name evidence="3" type="ORF">N8I77_001703</name>
</gene>
<feature type="chain" id="PRO_5041953605" evidence="2">
    <location>
        <begin position="18"/>
        <end position="324"/>
    </location>
</feature>
<evidence type="ECO:0000313" key="4">
    <source>
        <dbReference type="Proteomes" id="UP001265746"/>
    </source>
</evidence>
<sequence>MLWQAGVTALLAVGAQAGGVADLVAEGVLTGRSPQSVEQRMEDHVDDHIVVSRQASSTVSLKQNGTVNMAEWEAQVNTACQDALSKLPQSTNPSGTCTCYNLPVLNTQTGAFEADLRLYQLSTPREEFAGIPANQVQVALSYNGASVSPVTASTAAQKVSGPQARQAAGANNNLQLLQTYLFVGQVDADKMQLEMNMAALEALVMPTVTLSAVNAAGQTVNTTVSSNEAAFVTGVFSDMVVLSDTAKAQVAVDQVTQGLNNGTIAFVLPGVNLLIFPIGLIICGAWTVIGAAVIGFGFFERVQYRESYRRRSAIASKGSATRRI</sequence>
<proteinExistence type="predicted"/>
<dbReference type="EMBL" id="JAUJFL010000001">
    <property type="protein sequence ID" value="KAK2614914.1"/>
    <property type="molecule type" value="Genomic_DNA"/>
</dbReference>
<keyword evidence="1" id="KW-0812">Transmembrane</keyword>
<keyword evidence="1" id="KW-0472">Membrane</keyword>
<evidence type="ECO:0000256" key="1">
    <source>
        <dbReference type="SAM" id="Phobius"/>
    </source>
</evidence>
<dbReference type="AlphaFoldDB" id="A0AAD9WB17"/>
<organism evidence="3 4">
    <name type="scientific">Phomopsis amygdali</name>
    <name type="common">Fusicoccum amygdali</name>
    <dbReference type="NCBI Taxonomy" id="1214568"/>
    <lineage>
        <taxon>Eukaryota</taxon>
        <taxon>Fungi</taxon>
        <taxon>Dikarya</taxon>
        <taxon>Ascomycota</taxon>
        <taxon>Pezizomycotina</taxon>
        <taxon>Sordariomycetes</taxon>
        <taxon>Sordariomycetidae</taxon>
        <taxon>Diaporthales</taxon>
        <taxon>Diaporthaceae</taxon>
        <taxon>Diaporthe</taxon>
    </lineage>
</organism>
<keyword evidence="2" id="KW-0732">Signal</keyword>
<name>A0AAD9WB17_PHOAM</name>
<feature type="signal peptide" evidence="2">
    <location>
        <begin position="1"/>
        <end position="17"/>
    </location>
</feature>
<dbReference type="Proteomes" id="UP001265746">
    <property type="component" value="Unassembled WGS sequence"/>
</dbReference>
<feature type="transmembrane region" description="Helical" evidence="1">
    <location>
        <begin position="274"/>
        <end position="299"/>
    </location>
</feature>
<reference evidence="3" key="1">
    <citation type="submission" date="2023-06" db="EMBL/GenBank/DDBJ databases">
        <authorList>
            <person name="Noh H."/>
        </authorList>
    </citation>
    <scope>NUCLEOTIDE SEQUENCE</scope>
    <source>
        <strain evidence="3">DUCC20226</strain>
    </source>
</reference>
<evidence type="ECO:0000256" key="2">
    <source>
        <dbReference type="SAM" id="SignalP"/>
    </source>
</evidence>
<protein>
    <submittedName>
        <fullName evidence="3">Uncharacterized protein</fullName>
    </submittedName>
</protein>
<comment type="caution">
    <text evidence="3">The sequence shown here is derived from an EMBL/GenBank/DDBJ whole genome shotgun (WGS) entry which is preliminary data.</text>
</comment>
<keyword evidence="1" id="KW-1133">Transmembrane helix</keyword>
<evidence type="ECO:0000313" key="3">
    <source>
        <dbReference type="EMBL" id="KAK2614914.1"/>
    </source>
</evidence>